<evidence type="ECO:0000256" key="18">
    <source>
        <dbReference type="HAMAP-Rule" id="MF_01631"/>
    </source>
</evidence>
<evidence type="ECO:0000256" key="12">
    <source>
        <dbReference type="ARBA" id="ARBA00023268"/>
    </source>
</evidence>
<comment type="catalytic activity">
    <reaction evidence="15 18">
        <text>alpha-D-glucosamine 1-phosphate + acetyl-CoA = N-acetyl-alpha-D-glucosamine 1-phosphate + CoA + H(+)</text>
        <dbReference type="Rhea" id="RHEA:13725"/>
        <dbReference type="ChEBI" id="CHEBI:15378"/>
        <dbReference type="ChEBI" id="CHEBI:57287"/>
        <dbReference type="ChEBI" id="CHEBI:57288"/>
        <dbReference type="ChEBI" id="CHEBI:57776"/>
        <dbReference type="ChEBI" id="CHEBI:58516"/>
        <dbReference type="EC" id="2.3.1.157"/>
    </reaction>
</comment>
<dbReference type="InterPro" id="IPR029044">
    <property type="entry name" value="Nucleotide-diphossugar_trans"/>
</dbReference>
<dbReference type="NCBIfam" id="TIGR01173">
    <property type="entry name" value="glmU"/>
    <property type="match status" value="1"/>
</dbReference>
<feature type="region of interest" description="N-acetyltransferase" evidence="18">
    <location>
        <begin position="250"/>
        <end position="455"/>
    </location>
</feature>
<keyword evidence="5 18" id="KW-0808">Transferase</keyword>
<dbReference type="GO" id="GO:0006048">
    <property type="term" value="P:UDP-N-acetylglucosamine biosynthetic process"/>
    <property type="evidence" value="ECO:0007669"/>
    <property type="project" value="UniProtKB-UniPathway"/>
</dbReference>
<feature type="binding site" evidence="18">
    <location>
        <begin position="9"/>
        <end position="12"/>
    </location>
    <ligand>
        <name>UDP-N-acetyl-alpha-D-glucosamine</name>
        <dbReference type="ChEBI" id="CHEBI:57705"/>
    </ligand>
</feature>
<dbReference type="OrthoDB" id="9775031at2"/>
<feature type="binding site" evidence="18">
    <location>
        <begin position="101"/>
        <end position="103"/>
    </location>
    <ligand>
        <name>UDP-N-acetyl-alpha-D-glucosamine</name>
        <dbReference type="ChEBI" id="CHEBI:57705"/>
    </ligand>
</feature>
<dbReference type="UniPathway" id="UPA00973"/>
<evidence type="ECO:0000256" key="13">
    <source>
        <dbReference type="ARBA" id="ARBA00023315"/>
    </source>
</evidence>
<dbReference type="InterPro" id="IPR025877">
    <property type="entry name" value="MobA-like_NTP_Trfase"/>
</dbReference>
<keyword evidence="14 18" id="KW-0961">Cell wall biogenesis/degradation</keyword>
<feature type="binding site" evidence="18">
    <location>
        <position position="74"/>
    </location>
    <ligand>
        <name>UDP-N-acetyl-alpha-D-glucosamine</name>
        <dbReference type="ChEBI" id="CHEBI:57705"/>
    </ligand>
</feature>
<keyword evidence="9 18" id="KW-0460">Magnesium</keyword>
<evidence type="ECO:0000313" key="22">
    <source>
        <dbReference type="Proteomes" id="UP000267535"/>
    </source>
</evidence>
<dbReference type="Pfam" id="PF25087">
    <property type="entry name" value="GMPPB_C"/>
    <property type="match status" value="1"/>
</dbReference>
<comment type="similarity">
    <text evidence="2 18">In the C-terminal section; belongs to the transferase hexapeptide repeat family.</text>
</comment>
<dbReference type="GO" id="GO:0019134">
    <property type="term" value="F:glucosamine-1-phosphate N-acetyltransferase activity"/>
    <property type="evidence" value="ECO:0007669"/>
    <property type="project" value="UniProtKB-UniRule"/>
</dbReference>
<dbReference type="PANTHER" id="PTHR43584">
    <property type="entry name" value="NUCLEOTIDYL TRANSFERASE"/>
    <property type="match status" value="1"/>
</dbReference>
<feature type="binding site" evidence="18">
    <location>
        <position position="376"/>
    </location>
    <ligand>
        <name>UDP-N-acetyl-alpha-D-glucosamine</name>
        <dbReference type="ChEBI" id="CHEBI:57705"/>
    </ligand>
</feature>
<name>A0A3P1SNJ0_9GAMM</name>
<feature type="region of interest" description="Pyrophosphorylase" evidence="18">
    <location>
        <begin position="1"/>
        <end position="228"/>
    </location>
</feature>
<evidence type="ECO:0000256" key="17">
    <source>
        <dbReference type="ARBA" id="ARBA00049628"/>
    </source>
</evidence>
<evidence type="ECO:0000256" key="9">
    <source>
        <dbReference type="ARBA" id="ARBA00022842"/>
    </source>
</evidence>
<feature type="binding site" evidence="18">
    <location>
        <position position="439"/>
    </location>
    <ligand>
        <name>acetyl-CoA</name>
        <dbReference type="ChEBI" id="CHEBI:57288"/>
    </ligand>
</feature>
<dbReference type="Pfam" id="PF12804">
    <property type="entry name" value="NTP_transf_3"/>
    <property type="match status" value="1"/>
</dbReference>
<evidence type="ECO:0000256" key="2">
    <source>
        <dbReference type="ARBA" id="ARBA00007707"/>
    </source>
</evidence>
<feature type="binding site" evidence="18">
    <location>
        <position position="153"/>
    </location>
    <ligand>
        <name>UDP-N-acetyl-alpha-D-glucosamine</name>
        <dbReference type="ChEBI" id="CHEBI:57705"/>
    </ligand>
</feature>
<feature type="binding site" evidence="18">
    <location>
        <position position="103"/>
    </location>
    <ligand>
        <name>Mg(2+)</name>
        <dbReference type="ChEBI" id="CHEBI:18420"/>
    </ligand>
</feature>
<dbReference type="CDD" id="cd02540">
    <property type="entry name" value="GT2_GlmU_N_bac"/>
    <property type="match status" value="1"/>
</dbReference>
<dbReference type="CDD" id="cd03353">
    <property type="entry name" value="LbH_GlmU_C"/>
    <property type="match status" value="1"/>
</dbReference>
<keyword evidence="8 18" id="KW-0677">Repeat</keyword>
<feature type="binding site" evidence="18">
    <location>
        <position position="138"/>
    </location>
    <ligand>
        <name>UDP-N-acetyl-alpha-D-glucosamine</name>
        <dbReference type="ChEBI" id="CHEBI:57705"/>
    </ligand>
</feature>
<dbReference type="Proteomes" id="UP000267535">
    <property type="component" value="Unassembled WGS sequence"/>
</dbReference>
<protein>
    <recommendedName>
        <fullName evidence="18">Bifunctional protein GlmU</fullName>
    </recommendedName>
    <domain>
        <recommendedName>
            <fullName evidence="18">UDP-N-acetylglucosamine pyrophosphorylase</fullName>
            <ecNumber evidence="18">2.7.7.23</ecNumber>
        </recommendedName>
        <alternativeName>
            <fullName evidence="18">N-acetylglucosamine-1-phosphate uridyltransferase</fullName>
        </alternativeName>
    </domain>
    <domain>
        <recommendedName>
            <fullName evidence="18">Glucosamine-1-phosphate N-acetyltransferase</fullName>
            <ecNumber evidence="18">2.3.1.157</ecNumber>
        </recommendedName>
    </domain>
</protein>
<dbReference type="EC" id="2.7.7.23" evidence="18"/>
<comment type="pathway">
    <text evidence="18">Nucleotide-sugar biosynthesis; UDP-N-acetyl-alpha-D-glucosamine biosynthesis; UDP-N-acetyl-alpha-D-glucosamine from N-acetyl-alpha-D-glucosamine 1-phosphate: step 1/1.</text>
</comment>
<feature type="binding site" evidence="18">
    <location>
        <position position="379"/>
    </location>
    <ligand>
        <name>acetyl-CoA</name>
        <dbReference type="ChEBI" id="CHEBI:57288"/>
    </ligand>
</feature>
<dbReference type="Pfam" id="PF00132">
    <property type="entry name" value="Hexapep"/>
    <property type="match status" value="1"/>
</dbReference>
<feature type="binding site" evidence="18">
    <location>
        <position position="226"/>
    </location>
    <ligand>
        <name>Mg(2+)</name>
        <dbReference type="ChEBI" id="CHEBI:18420"/>
    </ligand>
</feature>
<dbReference type="EMBL" id="RQXV01000006">
    <property type="protein sequence ID" value="RRC98821.1"/>
    <property type="molecule type" value="Genomic_DNA"/>
</dbReference>
<proteinExistence type="inferred from homology"/>
<dbReference type="Gene3D" id="3.90.550.10">
    <property type="entry name" value="Spore Coat Polysaccharide Biosynthesis Protein SpsA, Chain A"/>
    <property type="match status" value="1"/>
</dbReference>
<keyword evidence="12 18" id="KW-0511">Multifunctional enzyme</keyword>
<evidence type="ECO:0000259" key="20">
    <source>
        <dbReference type="Pfam" id="PF25087"/>
    </source>
</evidence>
<evidence type="ECO:0000256" key="7">
    <source>
        <dbReference type="ARBA" id="ARBA00022723"/>
    </source>
</evidence>
<feature type="binding site" evidence="18">
    <location>
        <position position="226"/>
    </location>
    <ligand>
        <name>UDP-N-acetyl-alpha-D-glucosamine</name>
        <dbReference type="ChEBI" id="CHEBI:57705"/>
    </ligand>
</feature>
<evidence type="ECO:0000256" key="11">
    <source>
        <dbReference type="ARBA" id="ARBA00022984"/>
    </source>
</evidence>
<comment type="subunit">
    <text evidence="18">Homotrimer.</text>
</comment>
<evidence type="ECO:0000256" key="6">
    <source>
        <dbReference type="ARBA" id="ARBA00022695"/>
    </source>
</evidence>
<comment type="cofactor">
    <cofactor evidence="18">
        <name>Mg(2+)</name>
        <dbReference type="ChEBI" id="CHEBI:18420"/>
    </cofactor>
    <text evidence="18">Binds 1 Mg(2+) ion per subunit.</text>
</comment>
<dbReference type="InterPro" id="IPR050065">
    <property type="entry name" value="GlmU-like"/>
</dbReference>
<dbReference type="SUPFAM" id="SSF53448">
    <property type="entry name" value="Nucleotide-diphospho-sugar transferases"/>
    <property type="match status" value="1"/>
</dbReference>
<dbReference type="PANTHER" id="PTHR43584:SF3">
    <property type="entry name" value="BIFUNCTIONAL PROTEIN GLMU"/>
    <property type="match status" value="1"/>
</dbReference>
<feature type="binding site" evidence="18">
    <location>
        <begin position="79"/>
        <end position="80"/>
    </location>
    <ligand>
        <name>UDP-N-acetyl-alpha-D-glucosamine</name>
        <dbReference type="ChEBI" id="CHEBI:57705"/>
    </ligand>
</feature>
<evidence type="ECO:0000256" key="1">
    <source>
        <dbReference type="ARBA" id="ARBA00004496"/>
    </source>
</evidence>
<evidence type="ECO:0000256" key="4">
    <source>
        <dbReference type="ARBA" id="ARBA00022490"/>
    </source>
</evidence>
<evidence type="ECO:0000259" key="19">
    <source>
        <dbReference type="Pfam" id="PF12804"/>
    </source>
</evidence>
<feature type="binding site" evidence="18">
    <location>
        <position position="350"/>
    </location>
    <ligand>
        <name>UDP-N-acetyl-alpha-D-glucosamine</name>
        <dbReference type="ChEBI" id="CHEBI:57705"/>
    </ligand>
</feature>
<keyword evidence="22" id="KW-1185">Reference proteome</keyword>
<keyword evidence="10 18" id="KW-0133">Cell shape</keyword>
<keyword evidence="11 18" id="KW-0573">Peptidoglycan synthesis</keyword>
<dbReference type="GO" id="GO:0071555">
    <property type="term" value="P:cell wall organization"/>
    <property type="evidence" value="ECO:0007669"/>
    <property type="project" value="UniProtKB-KW"/>
</dbReference>
<gene>
    <name evidence="18 21" type="primary">glmU</name>
    <name evidence="21" type="ORF">EHS89_11570</name>
</gene>
<evidence type="ECO:0000256" key="14">
    <source>
        <dbReference type="ARBA" id="ARBA00023316"/>
    </source>
</evidence>
<dbReference type="GO" id="GO:0009245">
    <property type="term" value="P:lipid A biosynthetic process"/>
    <property type="evidence" value="ECO:0007669"/>
    <property type="project" value="UniProtKB-UniRule"/>
</dbReference>
<comment type="similarity">
    <text evidence="3 18">In the N-terminal section; belongs to the N-acetylglucosamine-1-phosphate uridyltransferase family.</text>
</comment>
<comment type="function">
    <text evidence="17 18">Catalyzes the last two sequential reactions in the de novo biosynthetic pathway for UDP-N-acetylglucosamine (UDP-GlcNAc). The C-terminal domain catalyzes the transfer of acetyl group from acetyl coenzyme A to glucosamine-1-phosphate (GlcN-1-P) to produce N-acetylglucosamine-1-phosphate (GlcNAc-1-P), which is converted into UDP-GlcNAc by the transfer of uridine 5-monophosphate (from uridine 5-triphosphate), a reaction catalyzed by the N-terminal domain.</text>
</comment>
<dbReference type="EC" id="2.3.1.157" evidence="18"/>
<feature type="binding site" evidence="18">
    <location>
        <position position="422"/>
    </location>
    <ligand>
        <name>acetyl-CoA</name>
        <dbReference type="ChEBI" id="CHEBI:57288"/>
    </ligand>
</feature>
<dbReference type="PROSITE" id="PS00101">
    <property type="entry name" value="HEXAPEP_TRANSFERASES"/>
    <property type="match status" value="1"/>
</dbReference>
<comment type="pathway">
    <text evidence="18">Bacterial outer membrane biogenesis; LPS lipid A biosynthesis.</text>
</comment>
<comment type="catalytic activity">
    <reaction evidence="16 18">
        <text>N-acetyl-alpha-D-glucosamine 1-phosphate + UTP + H(+) = UDP-N-acetyl-alpha-D-glucosamine + diphosphate</text>
        <dbReference type="Rhea" id="RHEA:13509"/>
        <dbReference type="ChEBI" id="CHEBI:15378"/>
        <dbReference type="ChEBI" id="CHEBI:33019"/>
        <dbReference type="ChEBI" id="CHEBI:46398"/>
        <dbReference type="ChEBI" id="CHEBI:57705"/>
        <dbReference type="ChEBI" id="CHEBI:57776"/>
        <dbReference type="EC" id="2.7.7.23"/>
    </reaction>
</comment>
<dbReference type="UniPathway" id="UPA00113">
    <property type="reaction ID" value="UER00532"/>
</dbReference>
<keyword evidence="13 18" id="KW-0012">Acyltransferase</keyword>
<feature type="binding site" evidence="18">
    <location>
        <position position="365"/>
    </location>
    <ligand>
        <name>UDP-N-acetyl-alpha-D-glucosamine</name>
        <dbReference type="ChEBI" id="CHEBI:57705"/>
    </ligand>
</feature>
<keyword evidence="7 18" id="KW-0479">Metal-binding</keyword>
<dbReference type="InterPro" id="IPR005882">
    <property type="entry name" value="Bifunctional_GlmU"/>
</dbReference>
<dbReference type="GO" id="GO:0003977">
    <property type="term" value="F:UDP-N-acetylglucosamine diphosphorylase activity"/>
    <property type="evidence" value="ECO:0007669"/>
    <property type="project" value="UniProtKB-UniRule"/>
</dbReference>
<dbReference type="GO" id="GO:0016020">
    <property type="term" value="C:membrane"/>
    <property type="evidence" value="ECO:0007669"/>
    <property type="project" value="GOC"/>
</dbReference>
<feature type="active site" description="Proton acceptor" evidence="18">
    <location>
        <position position="362"/>
    </location>
</feature>
<evidence type="ECO:0000256" key="8">
    <source>
        <dbReference type="ARBA" id="ARBA00022737"/>
    </source>
</evidence>
<feature type="binding site" evidence="18">
    <location>
        <position position="332"/>
    </location>
    <ligand>
        <name>UDP-N-acetyl-alpha-D-glucosamine</name>
        <dbReference type="ChEBI" id="CHEBI:57705"/>
    </ligand>
</feature>
<feature type="domain" description="MobA-like NTP transferase" evidence="19">
    <location>
        <begin position="7"/>
        <end position="123"/>
    </location>
</feature>
<feature type="binding site" evidence="18">
    <location>
        <position position="23"/>
    </location>
    <ligand>
        <name>UDP-N-acetyl-alpha-D-glucosamine</name>
        <dbReference type="ChEBI" id="CHEBI:57705"/>
    </ligand>
</feature>
<evidence type="ECO:0000313" key="21">
    <source>
        <dbReference type="EMBL" id="RRC98821.1"/>
    </source>
</evidence>
<keyword evidence="4 18" id="KW-0963">Cytoplasm</keyword>
<feature type="binding site" evidence="18">
    <location>
        <position position="404"/>
    </location>
    <ligand>
        <name>acetyl-CoA</name>
        <dbReference type="ChEBI" id="CHEBI:57288"/>
    </ligand>
</feature>
<dbReference type="GO" id="GO:0009252">
    <property type="term" value="P:peptidoglycan biosynthetic process"/>
    <property type="evidence" value="ECO:0007669"/>
    <property type="project" value="UniProtKB-UniRule"/>
</dbReference>
<feature type="binding site" evidence="18">
    <location>
        <begin position="385"/>
        <end position="386"/>
    </location>
    <ligand>
        <name>acetyl-CoA</name>
        <dbReference type="ChEBI" id="CHEBI:57288"/>
    </ligand>
</feature>
<dbReference type="InterPro" id="IPR011004">
    <property type="entry name" value="Trimer_LpxA-like_sf"/>
</dbReference>
<dbReference type="Gene3D" id="2.160.10.10">
    <property type="entry name" value="Hexapeptide repeat proteins"/>
    <property type="match status" value="1"/>
</dbReference>
<dbReference type="InterPro" id="IPR018357">
    <property type="entry name" value="Hexapep_transf_CS"/>
</dbReference>
<dbReference type="HAMAP" id="MF_01631">
    <property type="entry name" value="GlmU"/>
    <property type="match status" value="1"/>
</dbReference>
<dbReference type="GO" id="GO:0008360">
    <property type="term" value="P:regulation of cell shape"/>
    <property type="evidence" value="ECO:0007669"/>
    <property type="project" value="UniProtKB-KW"/>
</dbReference>
<organism evidence="21 22">
    <name type="scientific">Amphritea balenae</name>
    <dbReference type="NCBI Taxonomy" id="452629"/>
    <lineage>
        <taxon>Bacteria</taxon>
        <taxon>Pseudomonadati</taxon>
        <taxon>Pseudomonadota</taxon>
        <taxon>Gammaproteobacteria</taxon>
        <taxon>Oceanospirillales</taxon>
        <taxon>Oceanospirillaceae</taxon>
        <taxon>Amphritea</taxon>
    </lineage>
</organism>
<evidence type="ECO:0000256" key="3">
    <source>
        <dbReference type="ARBA" id="ARBA00007947"/>
    </source>
</evidence>
<comment type="caution">
    <text evidence="21">The sequence shown here is derived from an EMBL/GenBank/DDBJ whole genome shotgun (WGS) entry which is preliminary data.</text>
</comment>
<keyword evidence="6 18" id="KW-0548">Nucleotidyltransferase</keyword>
<dbReference type="AlphaFoldDB" id="A0A3P1SNJ0"/>
<dbReference type="GO" id="GO:0005737">
    <property type="term" value="C:cytoplasm"/>
    <property type="evidence" value="ECO:0007669"/>
    <property type="project" value="UniProtKB-SubCell"/>
</dbReference>
<dbReference type="SUPFAM" id="SSF51161">
    <property type="entry name" value="Trimeric LpxA-like enzymes"/>
    <property type="match status" value="1"/>
</dbReference>
<sequence length="455" mass="48007">MNNLDIVILAAGQGSRMKSSLPKVLHKIGGKPMLQHVIDAASLIGDNQVHVVVGHGAEKVETELTGQGVKFALQAEQLGTGHAVAQAMPNVTAEAVVLVLYGDVPLTRTETMLDLVKIAAQGDFGLLTVSLDNPTGYGRIVRNDASDVVAIVEQKDANPEQLAITEVNTGILAVPAALLNQWIPELSSNNAQGEYYLTDIIAMAAAQGVRVQAIQPQTEQEVQGVNNRMQQAELERWYQLRQAQALMIEGVTLADPARIDIRGEVTVGHDVAIDINVILEGQVSIGDNVTIESNCIIKDSVIGSGSHIKANSMLEQAELAGNCEIGPFARLRPGSKLANKAKVGNFVETKKANIGEGSKVNHLTYIGDAEIGAGVNVGAGTITCNYDGVNKSRTEIGDGAFIGSNSALVAPVKVGAGATVGAGSTITKDIETDQLAVTRAKQINLKNWQRPVKKS</sequence>
<comment type="subcellular location">
    <subcellularLocation>
        <location evidence="1 18">Cytoplasm</location>
    </subcellularLocation>
</comment>
<feature type="domain" description="Mannose-1-phosphate guanyltransferase C-terminal" evidence="20">
    <location>
        <begin position="261"/>
        <end position="345"/>
    </location>
</feature>
<evidence type="ECO:0000256" key="15">
    <source>
        <dbReference type="ARBA" id="ARBA00048247"/>
    </source>
</evidence>
<feature type="binding site" evidence="18">
    <location>
        <position position="168"/>
    </location>
    <ligand>
        <name>UDP-N-acetyl-alpha-D-glucosamine</name>
        <dbReference type="ChEBI" id="CHEBI:57705"/>
    </ligand>
</feature>
<comment type="pathway">
    <text evidence="18">Nucleotide-sugar biosynthesis; UDP-N-acetyl-alpha-D-glucosamine biosynthesis; N-acetyl-alpha-D-glucosamine 1-phosphate from alpha-D-glucosamine 6-phosphate (route II): step 2/2.</text>
</comment>
<dbReference type="InterPro" id="IPR001451">
    <property type="entry name" value="Hexapep"/>
</dbReference>
<dbReference type="InterPro" id="IPR056729">
    <property type="entry name" value="GMPPB_C"/>
</dbReference>
<reference evidence="21 22" key="1">
    <citation type="submission" date="2018-11" db="EMBL/GenBank/DDBJ databases">
        <title>The draft genome sequence of Amphritea balenae JAMM 1525T.</title>
        <authorList>
            <person name="Fang Z."/>
            <person name="Zhang Y."/>
            <person name="Han X."/>
        </authorList>
    </citation>
    <scope>NUCLEOTIDE SEQUENCE [LARGE SCALE GENOMIC DNA]</scope>
    <source>
        <strain evidence="21 22">JAMM 1525</strain>
    </source>
</reference>
<evidence type="ECO:0000256" key="10">
    <source>
        <dbReference type="ARBA" id="ARBA00022960"/>
    </source>
</evidence>
<dbReference type="InterPro" id="IPR038009">
    <property type="entry name" value="GlmU_C_LbH"/>
</dbReference>
<dbReference type="GO" id="GO:0000902">
    <property type="term" value="P:cell morphogenesis"/>
    <property type="evidence" value="ECO:0007669"/>
    <property type="project" value="UniProtKB-UniRule"/>
</dbReference>
<evidence type="ECO:0000256" key="16">
    <source>
        <dbReference type="ARBA" id="ARBA00048493"/>
    </source>
</evidence>
<feature type="region of interest" description="Linker" evidence="18">
    <location>
        <begin position="229"/>
        <end position="249"/>
    </location>
</feature>
<dbReference type="GO" id="GO:0000287">
    <property type="term" value="F:magnesium ion binding"/>
    <property type="evidence" value="ECO:0007669"/>
    <property type="project" value="UniProtKB-UniRule"/>
</dbReference>
<evidence type="ECO:0000256" key="5">
    <source>
        <dbReference type="ARBA" id="ARBA00022679"/>
    </source>
</evidence>
<accession>A0A3P1SNJ0</accession>